<dbReference type="PROSITE" id="PS50089">
    <property type="entry name" value="ZF_RING_2"/>
    <property type="match status" value="1"/>
</dbReference>
<dbReference type="InterPro" id="IPR001965">
    <property type="entry name" value="Znf_PHD"/>
</dbReference>
<dbReference type="OrthoDB" id="8062037at2759"/>
<dbReference type="InterPro" id="IPR013083">
    <property type="entry name" value="Znf_RING/FYVE/PHD"/>
</dbReference>
<dbReference type="PANTHER" id="PTHR46798:SF19">
    <property type="entry name" value="OS09G0511500 PROTEIN"/>
    <property type="match status" value="1"/>
</dbReference>
<evidence type="ECO:0000256" key="2">
    <source>
        <dbReference type="ARBA" id="ARBA00022771"/>
    </source>
</evidence>
<feature type="compositionally biased region" description="Polar residues" evidence="5">
    <location>
        <begin position="401"/>
        <end position="430"/>
    </location>
</feature>
<dbReference type="SMART" id="SM00249">
    <property type="entry name" value="PHD"/>
    <property type="match status" value="1"/>
</dbReference>
<gene>
    <name evidence="7" type="ORF">A4U43_C10F3610</name>
</gene>
<dbReference type="AlphaFoldDB" id="A0A5P1E0V9"/>
<dbReference type="SUPFAM" id="SSF57850">
    <property type="entry name" value="RING/U-box"/>
    <property type="match status" value="1"/>
</dbReference>
<dbReference type="GO" id="GO:0008270">
    <property type="term" value="F:zinc ion binding"/>
    <property type="evidence" value="ECO:0007669"/>
    <property type="project" value="UniProtKB-KW"/>
</dbReference>
<dbReference type="Gramene" id="ONK56049">
    <property type="protein sequence ID" value="ONK56049"/>
    <property type="gene ID" value="A4U43_C10F3610"/>
</dbReference>
<feature type="region of interest" description="Disordered" evidence="5">
    <location>
        <begin position="288"/>
        <end position="318"/>
    </location>
</feature>
<evidence type="ECO:0000313" key="7">
    <source>
        <dbReference type="EMBL" id="ONK56049.1"/>
    </source>
</evidence>
<dbReference type="InterPro" id="IPR001841">
    <property type="entry name" value="Znf_RING"/>
</dbReference>
<dbReference type="SMART" id="SM00184">
    <property type="entry name" value="RING"/>
    <property type="match status" value="1"/>
</dbReference>
<feature type="compositionally biased region" description="Polar residues" evidence="5">
    <location>
        <begin position="301"/>
        <end position="312"/>
    </location>
</feature>
<evidence type="ECO:0000256" key="1">
    <source>
        <dbReference type="ARBA" id="ARBA00022723"/>
    </source>
</evidence>
<evidence type="ECO:0000256" key="3">
    <source>
        <dbReference type="ARBA" id="ARBA00022833"/>
    </source>
</evidence>
<keyword evidence="1" id="KW-0479">Metal-binding</keyword>
<evidence type="ECO:0000256" key="4">
    <source>
        <dbReference type="PROSITE-ProRule" id="PRU00175"/>
    </source>
</evidence>
<organism evidence="7 8">
    <name type="scientific">Asparagus officinalis</name>
    <name type="common">Garden asparagus</name>
    <dbReference type="NCBI Taxonomy" id="4686"/>
    <lineage>
        <taxon>Eukaryota</taxon>
        <taxon>Viridiplantae</taxon>
        <taxon>Streptophyta</taxon>
        <taxon>Embryophyta</taxon>
        <taxon>Tracheophyta</taxon>
        <taxon>Spermatophyta</taxon>
        <taxon>Magnoliopsida</taxon>
        <taxon>Liliopsida</taxon>
        <taxon>Asparagales</taxon>
        <taxon>Asparagaceae</taxon>
        <taxon>Asparagoideae</taxon>
        <taxon>Asparagus</taxon>
    </lineage>
</organism>
<keyword evidence="8" id="KW-1185">Reference proteome</keyword>
<protein>
    <recommendedName>
        <fullName evidence="6">RING-type domain-containing protein</fullName>
    </recommendedName>
</protein>
<dbReference type="Pfam" id="PF13639">
    <property type="entry name" value="zf-RING_2"/>
    <property type="match status" value="1"/>
</dbReference>
<feature type="domain" description="RING-type" evidence="6">
    <location>
        <begin position="20"/>
        <end position="65"/>
    </location>
</feature>
<dbReference type="Gene3D" id="3.30.40.10">
    <property type="entry name" value="Zinc/RING finger domain, C3HC4 (zinc finger)"/>
    <property type="match status" value="1"/>
</dbReference>
<accession>A0A5P1E0V9</accession>
<reference evidence="8" key="1">
    <citation type="journal article" date="2017" name="Nat. Commun.">
        <title>The asparagus genome sheds light on the origin and evolution of a young Y chromosome.</title>
        <authorList>
            <person name="Harkess A."/>
            <person name="Zhou J."/>
            <person name="Xu C."/>
            <person name="Bowers J.E."/>
            <person name="Van der Hulst R."/>
            <person name="Ayyampalayam S."/>
            <person name="Mercati F."/>
            <person name="Riccardi P."/>
            <person name="McKain M.R."/>
            <person name="Kakrana A."/>
            <person name="Tang H."/>
            <person name="Ray J."/>
            <person name="Groenendijk J."/>
            <person name="Arikit S."/>
            <person name="Mathioni S.M."/>
            <person name="Nakano M."/>
            <person name="Shan H."/>
            <person name="Telgmann-Rauber A."/>
            <person name="Kanno A."/>
            <person name="Yue Z."/>
            <person name="Chen H."/>
            <person name="Li W."/>
            <person name="Chen Y."/>
            <person name="Xu X."/>
            <person name="Zhang Y."/>
            <person name="Luo S."/>
            <person name="Chen H."/>
            <person name="Gao J."/>
            <person name="Mao Z."/>
            <person name="Pires J.C."/>
            <person name="Luo M."/>
            <person name="Kudrna D."/>
            <person name="Wing R.A."/>
            <person name="Meyers B.C."/>
            <person name="Yi K."/>
            <person name="Kong H."/>
            <person name="Lavrijsen P."/>
            <person name="Sunseri F."/>
            <person name="Falavigna A."/>
            <person name="Ye Y."/>
            <person name="Leebens-Mack J.H."/>
            <person name="Chen G."/>
        </authorList>
    </citation>
    <scope>NUCLEOTIDE SEQUENCE [LARGE SCALE GENOMIC DNA]</scope>
    <source>
        <strain evidence="8">cv. DH0086</strain>
    </source>
</reference>
<sequence length="446" mass="48957">MDLEAPGVPQSREGSLDASCSICLETLTDHRERSIASLQCGHRFHLDCIGSAFNAKGAMQCPNCRKVEKGRWLYANGHRSSSDFDLDAWVTEDFYDLSYSELPFGFQWCPFRGITQLASLFEEGESQHNSYHESLGNTTYGERSSASSSTHVCPYLALHGLPHAMHTMPSSSSIDSVPESNTFARHTTNLEGGQPSADMLNSHNFTSTEPHSHNWQQQQHSLPFSSLGNSADQSASQFGPRLSRSDVSSQQRLGSFVHPYPLAHGSGPRNGSNLVPPLGPPAIGELRAHTHTRGHGNNNHIYQQSVPSSSIRTAPFPPMRRSRPRGFTLISSLAATSSSAEVNGFYGFASVSSSANRSHQEAESMSRHFDPFYGWGGGREGLSPLPWIPLEGESQWWAPFNPNQAPQSGGSFLQRANTTERVGQNRSDNGFQRMPPPPRMPPPSYM</sequence>
<proteinExistence type="predicted"/>
<evidence type="ECO:0000256" key="5">
    <source>
        <dbReference type="SAM" id="MobiDB-lite"/>
    </source>
</evidence>
<dbReference type="OMA" id="QWCPFRG"/>
<dbReference type="PANTHER" id="PTHR46798">
    <property type="entry name" value="OS09G0511500 PROTEIN"/>
    <property type="match status" value="1"/>
</dbReference>
<feature type="region of interest" description="Disordered" evidence="5">
    <location>
        <begin position="185"/>
        <end position="250"/>
    </location>
</feature>
<dbReference type="Proteomes" id="UP000243459">
    <property type="component" value="Chromosome 10"/>
</dbReference>
<keyword evidence="3" id="KW-0862">Zinc</keyword>
<feature type="region of interest" description="Disordered" evidence="5">
    <location>
        <begin position="398"/>
        <end position="446"/>
    </location>
</feature>
<dbReference type="GO" id="GO:0004842">
    <property type="term" value="F:ubiquitin-protein transferase activity"/>
    <property type="evidence" value="ECO:0007669"/>
    <property type="project" value="InterPro"/>
</dbReference>
<keyword evidence="2 4" id="KW-0863">Zinc-finger</keyword>
<evidence type="ECO:0000313" key="8">
    <source>
        <dbReference type="Proteomes" id="UP000243459"/>
    </source>
</evidence>
<evidence type="ECO:0000259" key="6">
    <source>
        <dbReference type="PROSITE" id="PS50089"/>
    </source>
</evidence>
<name>A0A5P1E0V9_ASPOF</name>
<feature type="compositionally biased region" description="Pro residues" evidence="5">
    <location>
        <begin position="434"/>
        <end position="446"/>
    </location>
</feature>
<dbReference type="EMBL" id="CM007390">
    <property type="protein sequence ID" value="ONK56049.1"/>
    <property type="molecule type" value="Genomic_DNA"/>
</dbReference>
<feature type="compositionally biased region" description="Polar residues" evidence="5">
    <location>
        <begin position="199"/>
        <end position="237"/>
    </location>
</feature>
<dbReference type="InterPro" id="IPR044274">
    <property type="entry name" value="RFI2"/>
</dbReference>